<dbReference type="AlphaFoldDB" id="A0A1C6UTX5"/>
<accession>A0A1C6UTX5</accession>
<dbReference type="EMBL" id="FMIA01000002">
    <property type="protein sequence ID" value="SCL57502.1"/>
    <property type="molecule type" value="Genomic_DNA"/>
</dbReference>
<feature type="compositionally biased region" description="Low complexity" evidence="1">
    <location>
        <begin position="85"/>
        <end position="116"/>
    </location>
</feature>
<feature type="region of interest" description="Disordered" evidence="1">
    <location>
        <begin position="68"/>
        <end position="152"/>
    </location>
</feature>
<evidence type="ECO:0000256" key="1">
    <source>
        <dbReference type="SAM" id="MobiDB-lite"/>
    </source>
</evidence>
<dbReference type="STRING" id="683228.GA0070617_3544"/>
<feature type="compositionally biased region" description="Basic residues" evidence="1">
    <location>
        <begin position="117"/>
        <end position="127"/>
    </location>
</feature>
<dbReference type="RefSeq" id="WP_091439267.1">
    <property type="nucleotide sequence ID" value="NZ_BMMJ01000013.1"/>
</dbReference>
<dbReference type="OrthoDB" id="4923321at2"/>
<keyword evidence="3" id="KW-1185">Reference proteome</keyword>
<gene>
    <name evidence="2" type="ORF">GA0070617_3544</name>
</gene>
<name>A0A1C6UTX5_9ACTN</name>
<evidence type="ECO:0000313" key="2">
    <source>
        <dbReference type="EMBL" id="SCL57502.1"/>
    </source>
</evidence>
<reference evidence="2 3" key="1">
    <citation type="submission" date="2016-06" db="EMBL/GenBank/DDBJ databases">
        <authorList>
            <person name="Kjaerup R.B."/>
            <person name="Dalgaard T.S."/>
            <person name="Juul-Madsen H.R."/>
        </authorList>
    </citation>
    <scope>NUCLEOTIDE SEQUENCE [LARGE SCALE GENOMIC DNA]</scope>
    <source>
        <strain evidence="2 3">DSM 45577</strain>
    </source>
</reference>
<evidence type="ECO:0000313" key="3">
    <source>
        <dbReference type="Proteomes" id="UP000198937"/>
    </source>
</evidence>
<protein>
    <submittedName>
        <fullName evidence="2">Uncharacterized protein</fullName>
    </submittedName>
</protein>
<organism evidence="2 3">
    <name type="scientific">Micromonospora yangpuensis</name>
    <dbReference type="NCBI Taxonomy" id="683228"/>
    <lineage>
        <taxon>Bacteria</taxon>
        <taxon>Bacillati</taxon>
        <taxon>Actinomycetota</taxon>
        <taxon>Actinomycetes</taxon>
        <taxon>Micromonosporales</taxon>
        <taxon>Micromonosporaceae</taxon>
        <taxon>Micromonospora</taxon>
    </lineage>
</organism>
<proteinExistence type="predicted"/>
<sequence length="152" mass="15951">MFPDEFDEAIAKLPIDLYQRVRALRPHLDRPACPDCLRITDPVELALLAARYGELSASGKLIAAAERLAAAHPHDAAEPDPQPETAVPPAAGAPAAGAPGTGALAAGVPAAGGTRAAGRRPTRRRPSRVADRRRPSTVTVRRMTFRGSPAGR</sequence>
<dbReference type="Proteomes" id="UP000198937">
    <property type="component" value="Unassembled WGS sequence"/>
</dbReference>